<dbReference type="Proteomes" id="UP000317557">
    <property type="component" value="Unassembled WGS sequence"/>
</dbReference>
<name>A0A521D2U9_9BACT</name>
<accession>A0A521D2U9</accession>
<reference evidence="1 2" key="1">
    <citation type="submission" date="2017-05" db="EMBL/GenBank/DDBJ databases">
        <authorList>
            <person name="Varghese N."/>
            <person name="Submissions S."/>
        </authorList>
    </citation>
    <scope>NUCLEOTIDE SEQUENCE [LARGE SCALE GENOMIC DNA]</scope>
    <source>
        <strain evidence="1 2">DSM 21985</strain>
    </source>
</reference>
<organism evidence="1 2">
    <name type="scientific">Gracilimonas mengyeensis</name>
    <dbReference type="NCBI Taxonomy" id="1302730"/>
    <lineage>
        <taxon>Bacteria</taxon>
        <taxon>Pseudomonadati</taxon>
        <taxon>Balneolota</taxon>
        <taxon>Balneolia</taxon>
        <taxon>Balneolales</taxon>
        <taxon>Balneolaceae</taxon>
        <taxon>Gracilimonas</taxon>
    </lineage>
</organism>
<keyword evidence="2" id="KW-1185">Reference proteome</keyword>
<evidence type="ECO:0000313" key="1">
    <source>
        <dbReference type="EMBL" id="SMO66036.1"/>
    </source>
</evidence>
<evidence type="ECO:0000313" key="2">
    <source>
        <dbReference type="Proteomes" id="UP000317557"/>
    </source>
</evidence>
<dbReference type="EMBL" id="FXTP01000007">
    <property type="protein sequence ID" value="SMO66036.1"/>
    <property type="molecule type" value="Genomic_DNA"/>
</dbReference>
<proteinExistence type="predicted"/>
<dbReference type="AlphaFoldDB" id="A0A521D2U9"/>
<protein>
    <submittedName>
        <fullName evidence="1">Uncharacterized protein</fullName>
    </submittedName>
</protein>
<gene>
    <name evidence="1" type="ORF">SAMN06265219_10756</name>
</gene>
<dbReference type="OrthoDB" id="978985at2"/>
<dbReference type="RefSeq" id="WP_142454306.1">
    <property type="nucleotide sequence ID" value="NZ_FXTP01000007.1"/>
</dbReference>
<sequence>MSSVIGILNKQAVALAADSAVTISRRDNRKIFNTANKIFTLSKYHPVGVMVYNSASFMGTPWEIIIKMYRDQLKNKSFKTVKAYQEDFFKYLRSNNFFSDREEEDGELTDFFIFWMNVLVEEVLKDHRNLLLNPTEENKEKFLNRFAEMVTKFTKNVNGRELCTDFKNYTQRSFSAYTKDIFDQCLQWIFDPLELELKDSLKSKLRKFLFYQTTTKDFYRNYTGLIFVGYGDKEIYPQLIPVHVSFVLDEKLRAFVDVDNQAQISSKNSAAIRPFAQTDVINTVLSGIDPELDSFYTDNFMKFLQKYNRLVAKTIEDQSQELADAILGLNLEKVVKEYIDENFKIRRENYINPLMSAVGSLSKEDLAEMAESLIYLTYLKRRITFKEESVGGPVDVALITKGDGFIWIKRKHYFDPKLNHHFFKNYLE</sequence>